<sequence length="276" mass="31141">MKVVANGVELFYRVEGQGEPALVMHGGLGADHTAFINSPFNKLANQLKLIYYDHRCNGRSACPGIETMSHDNLAGDAEGLREVLELGEITVIGHSYGGITGLEYALRYQSSLRRLILITTAPSLETLKEARTVAKRRAPELMPIVDKALDADVDTDAEFLKILTDLAPLYCYNFRQFETKLSEATKDILPKAQAFRHSFRSLMPQYDVRHKLQNITVPVLIICGRHDWITPVSQSLLMHDKLPNSELVIFENSAHWVYIEEQALFLKTVSDWLDRT</sequence>
<evidence type="ECO:0000256" key="1">
    <source>
        <dbReference type="ARBA" id="ARBA00010088"/>
    </source>
</evidence>
<protein>
    <recommendedName>
        <fullName evidence="3">AB hydrolase-1 domain-containing protein</fullName>
    </recommendedName>
</protein>
<dbReference type="GO" id="GO:0016020">
    <property type="term" value="C:membrane"/>
    <property type="evidence" value="ECO:0007669"/>
    <property type="project" value="TreeGrafter"/>
</dbReference>
<dbReference type="AlphaFoldDB" id="A0A381W2C5"/>
<accession>A0A381W2C5</accession>
<comment type="similarity">
    <text evidence="1">Belongs to the peptidase S33 family.</text>
</comment>
<organism evidence="4">
    <name type="scientific">marine metagenome</name>
    <dbReference type="NCBI Taxonomy" id="408172"/>
    <lineage>
        <taxon>unclassified sequences</taxon>
        <taxon>metagenomes</taxon>
        <taxon>ecological metagenomes</taxon>
    </lineage>
</organism>
<dbReference type="GO" id="GO:0006508">
    <property type="term" value="P:proteolysis"/>
    <property type="evidence" value="ECO:0007669"/>
    <property type="project" value="InterPro"/>
</dbReference>
<gene>
    <name evidence="4" type="ORF">METZ01_LOCUS98901</name>
</gene>
<name>A0A381W2C5_9ZZZZ</name>
<evidence type="ECO:0000259" key="3">
    <source>
        <dbReference type="Pfam" id="PF00561"/>
    </source>
</evidence>
<feature type="domain" description="AB hydrolase-1" evidence="3">
    <location>
        <begin position="20"/>
        <end position="261"/>
    </location>
</feature>
<evidence type="ECO:0000256" key="2">
    <source>
        <dbReference type="ARBA" id="ARBA00022801"/>
    </source>
</evidence>
<evidence type="ECO:0000313" key="4">
    <source>
        <dbReference type="EMBL" id="SVA46047.1"/>
    </source>
</evidence>
<dbReference type="InterPro" id="IPR002410">
    <property type="entry name" value="Peptidase_S33"/>
</dbReference>
<dbReference type="PANTHER" id="PTHR43798:SF31">
    <property type="entry name" value="AB HYDROLASE SUPERFAMILY PROTEIN YCLE"/>
    <property type="match status" value="1"/>
</dbReference>
<dbReference type="PRINTS" id="PR00793">
    <property type="entry name" value="PROAMNOPTASE"/>
</dbReference>
<dbReference type="GO" id="GO:0008233">
    <property type="term" value="F:peptidase activity"/>
    <property type="evidence" value="ECO:0007669"/>
    <property type="project" value="InterPro"/>
</dbReference>
<reference evidence="4" key="1">
    <citation type="submission" date="2018-05" db="EMBL/GenBank/DDBJ databases">
        <authorList>
            <person name="Lanie J.A."/>
            <person name="Ng W.-L."/>
            <person name="Kazmierczak K.M."/>
            <person name="Andrzejewski T.M."/>
            <person name="Davidsen T.M."/>
            <person name="Wayne K.J."/>
            <person name="Tettelin H."/>
            <person name="Glass J.I."/>
            <person name="Rusch D."/>
            <person name="Podicherti R."/>
            <person name="Tsui H.-C.T."/>
            <person name="Winkler M.E."/>
        </authorList>
    </citation>
    <scope>NUCLEOTIDE SEQUENCE</scope>
</reference>
<dbReference type="Gene3D" id="3.40.50.1820">
    <property type="entry name" value="alpha/beta hydrolase"/>
    <property type="match status" value="1"/>
</dbReference>
<dbReference type="InterPro" id="IPR029058">
    <property type="entry name" value="AB_hydrolase_fold"/>
</dbReference>
<proteinExistence type="inferred from homology"/>
<dbReference type="EMBL" id="UINC01010342">
    <property type="protein sequence ID" value="SVA46047.1"/>
    <property type="molecule type" value="Genomic_DNA"/>
</dbReference>
<dbReference type="Pfam" id="PF00561">
    <property type="entry name" value="Abhydrolase_1"/>
    <property type="match status" value="1"/>
</dbReference>
<dbReference type="InterPro" id="IPR000073">
    <property type="entry name" value="AB_hydrolase_1"/>
</dbReference>
<dbReference type="InterPro" id="IPR050266">
    <property type="entry name" value="AB_hydrolase_sf"/>
</dbReference>
<dbReference type="PRINTS" id="PR00111">
    <property type="entry name" value="ABHYDROLASE"/>
</dbReference>
<dbReference type="SUPFAM" id="SSF53474">
    <property type="entry name" value="alpha/beta-Hydrolases"/>
    <property type="match status" value="1"/>
</dbReference>
<keyword evidence="2" id="KW-0378">Hydrolase</keyword>
<dbReference type="PANTHER" id="PTHR43798">
    <property type="entry name" value="MONOACYLGLYCEROL LIPASE"/>
    <property type="match status" value="1"/>
</dbReference>